<keyword evidence="4 6" id="KW-0694">RNA-binding</keyword>
<feature type="region of interest" description="G4" evidence="7">
    <location>
        <begin position="120"/>
        <end position="123"/>
    </location>
</feature>
<dbReference type="CDD" id="cd04163">
    <property type="entry name" value="Era"/>
    <property type="match status" value="1"/>
</dbReference>
<dbReference type="GO" id="GO:0003924">
    <property type="term" value="F:GTPase activity"/>
    <property type="evidence" value="ECO:0007669"/>
    <property type="project" value="UniProtKB-UniRule"/>
</dbReference>
<dbReference type="Gene3D" id="3.40.50.300">
    <property type="entry name" value="P-loop containing nucleotide triphosphate hydrolases"/>
    <property type="match status" value="1"/>
</dbReference>
<evidence type="ECO:0000256" key="7">
    <source>
        <dbReference type="PROSITE-ProRule" id="PRU01050"/>
    </source>
</evidence>
<dbReference type="InterPro" id="IPR005662">
    <property type="entry name" value="GTPase_Era-like"/>
</dbReference>
<dbReference type="PROSITE" id="PS51713">
    <property type="entry name" value="G_ERA"/>
    <property type="match status" value="1"/>
</dbReference>
<keyword evidence="6" id="KW-0472">Membrane</keyword>
<comment type="subunit">
    <text evidence="6">Monomer.</text>
</comment>
<feature type="binding site" evidence="6">
    <location>
        <begin position="11"/>
        <end position="18"/>
    </location>
    <ligand>
        <name>GTP</name>
        <dbReference type="ChEBI" id="CHEBI:37565"/>
    </ligand>
</feature>
<reference evidence="9" key="1">
    <citation type="submission" date="2020-10" db="EMBL/GenBank/DDBJ databases">
        <authorList>
            <person name="Gilroy R."/>
        </authorList>
    </citation>
    <scope>NUCLEOTIDE SEQUENCE</scope>
    <source>
        <strain evidence="9">CHK121-14286</strain>
    </source>
</reference>
<evidence type="ECO:0000256" key="3">
    <source>
        <dbReference type="ARBA" id="ARBA00022741"/>
    </source>
</evidence>
<dbReference type="InterPro" id="IPR027417">
    <property type="entry name" value="P-loop_NTPase"/>
</dbReference>
<dbReference type="CDD" id="cd22534">
    <property type="entry name" value="KH-II_Era"/>
    <property type="match status" value="1"/>
</dbReference>
<dbReference type="GO" id="GO:0005829">
    <property type="term" value="C:cytosol"/>
    <property type="evidence" value="ECO:0007669"/>
    <property type="project" value="TreeGrafter"/>
</dbReference>
<feature type="binding site" evidence="6">
    <location>
        <begin position="58"/>
        <end position="62"/>
    </location>
    <ligand>
        <name>GTP</name>
        <dbReference type="ChEBI" id="CHEBI:37565"/>
    </ligand>
</feature>
<dbReference type="GO" id="GO:0005525">
    <property type="term" value="F:GTP binding"/>
    <property type="evidence" value="ECO:0007669"/>
    <property type="project" value="UniProtKB-UniRule"/>
</dbReference>
<gene>
    <name evidence="6 9" type="primary">era</name>
    <name evidence="9" type="ORF">IAC95_04215</name>
</gene>
<name>A0A9D1E4M7_9BACT</name>
<evidence type="ECO:0000313" key="9">
    <source>
        <dbReference type="EMBL" id="HIR66062.1"/>
    </source>
</evidence>
<keyword evidence="5 6" id="KW-0342">GTP-binding</keyword>
<dbReference type="InterPro" id="IPR005225">
    <property type="entry name" value="Small_GTP-bd"/>
</dbReference>
<dbReference type="InterPro" id="IPR015946">
    <property type="entry name" value="KH_dom-like_a/b"/>
</dbReference>
<dbReference type="SUPFAM" id="SSF52540">
    <property type="entry name" value="P-loop containing nucleoside triphosphate hydrolases"/>
    <property type="match status" value="1"/>
</dbReference>
<accession>A0A9D1E4M7</accession>
<dbReference type="GO" id="GO:0005886">
    <property type="term" value="C:plasma membrane"/>
    <property type="evidence" value="ECO:0007669"/>
    <property type="project" value="UniProtKB-SubCell"/>
</dbReference>
<feature type="binding site" evidence="6">
    <location>
        <begin position="120"/>
        <end position="123"/>
    </location>
    <ligand>
        <name>GTP</name>
        <dbReference type="ChEBI" id="CHEBI:37565"/>
    </ligand>
</feature>
<dbReference type="AlphaFoldDB" id="A0A9D1E4M7"/>
<reference evidence="9" key="2">
    <citation type="journal article" date="2021" name="PeerJ">
        <title>Extensive microbial diversity within the chicken gut microbiome revealed by metagenomics and culture.</title>
        <authorList>
            <person name="Gilroy R."/>
            <person name="Ravi A."/>
            <person name="Getino M."/>
            <person name="Pursley I."/>
            <person name="Horton D.L."/>
            <person name="Alikhan N.F."/>
            <person name="Baker D."/>
            <person name="Gharbi K."/>
            <person name="Hall N."/>
            <person name="Watson M."/>
            <person name="Adriaenssens E.M."/>
            <person name="Foster-Nyarko E."/>
            <person name="Jarju S."/>
            <person name="Secka A."/>
            <person name="Antonio M."/>
            <person name="Oren A."/>
            <person name="Chaudhuri R.R."/>
            <person name="La Ragione R."/>
            <person name="Hildebrand F."/>
            <person name="Pallen M.J."/>
        </authorList>
    </citation>
    <scope>NUCLEOTIDE SEQUENCE</scope>
    <source>
        <strain evidence="9">CHK121-14286</strain>
    </source>
</reference>
<dbReference type="Proteomes" id="UP000824200">
    <property type="component" value="Unassembled WGS sequence"/>
</dbReference>
<keyword evidence="6" id="KW-0963">Cytoplasm</keyword>
<dbReference type="GO" id="GO:0043024">
    <property type="term" value="F:ribosomal small subunit binding"/>
    <property type="evidence" value="ECO:0007669"/>
    <property type="project" value="TreeGrafter"/>
</dbReference>
<dbReference type="GO" id="GO:0070181">
    <property type="term" value="F:small ribosomal subunit rRNA binding"/>
    <property type="evidence" value="ECO:0007669"/>
    <property type="project" value="UniProtKB-UniRule"/>
</dbReference>
<dbReference type="EMBL" id="DVHL01000036">
    <property type="protein sequence ID" value="HIR66062.1"/>
    <property type="molecule type" value="Genomic_DNA"/>
</dbReference>
<feature type="region of interest" description="G2" evidence="7">
    <location>
        <begin position="37"/>
        <end position="41"/>
    </location>
</feature>
<dbReference type="InterPro" id="IPR004044">
    <property type="entry name" value="KH_dom_type_2"/>
</dbReference>
<feature type="region of interest" description="G1" evidence="7">
    <location>
        <begin position="11"/>
        <end position="18"/>
    </location>
</feature>
<dbReference type="InterPro" id="IPR030388">
    <property type="entry name" value="G_ERA_dom"/>
</dbReference>
<protein>
    <recommendedName>
        <fullName evidence="2 6">GTPase Era</fullName>
    </recommendedName>
</protein>
<dbReference type="NCBIfam" id="NF000908">
    <property type="entry name" value="PRK00089.1"/>
    <property type="match status" value="1"/>
</dbReference>
<comment type="similarity">
    <text evidence="1 6 7">Belongs to the TRAFAC class TrmE-Era-EngA-EngB-Septin-like GTPase superfamily. Era GTPase family.</text>
</comment>
<evidence type="ECO:0000313" key="10">
    <source>
        <dbReference type="Proteomes" id="UP000824200"/>
    </source>
</evidence>
<comment type="function">
    <text evidence="6">An essential GTPase that binds both GDP and GTP, with rapid nucleotide exchange. Plays a role in 16S rRNA processing and 30S ribosomal subunit biogenesis and possibly also in cell cycle regulation and energy metabolism.</text>
</comment>
<keyword evidence="6" id="KW-0690">Ribosome biogenesis</keyword>
<organism evidence="9 10">
    <name type="scientific">Candidatus Fimimonas gallinarum</name>
    <dbReference type="NCBI Taxonomy" id="2840821"/>
    <lineage>
        <taxon>Bacteria</taxon>
        <taxon>Pseudomonadati</taxon>
        <taxon>Myxococcota</taxon>
        <taxon>Myxococcia</taxon>
        <taxon>Myxococcales</taxon>
        <taxon>Cystobacterineae</taxon>
        <taxon>Myxococcaceae</taxon>
        <taxon>Myxococcaceae incertae sedis</taxon>
        <taxon>Candidatus Fimimonas</taxon>
    </lineage>
</organism>
<keyword evidence="3 6" id="KW-0547">Nucleotide-binding</keyword>
<feature type="region of interest" description="G3" evidence="7">
    <location>
        <begin position="58"/>
        <end position="61"/>
    </location>
</feature>
<dbReference type="PANTHER" id="PTHR42698:SF1">
    <property type="entry name" value="GTPASE ERA, MITOCHONDRIAL"/>
    <property type="match status" value="1"/>
</dbReference>
<feature type="region of interest" description="G5" evidence="7">
    <location>
        <begin position="149"/>
        <end position="151"/>
    </location>
</feature>
<evidence type="ECO:0000256" key="5">
    <source>
        <dbReference type="ARBA" id="ARBA00023134"/>
    </source>
</evidence>
<dbReference type="NCBIfam" id="TIGR00436">
    <property type="entry name" value="era"/>
    <property type="match status" value="1"/>
</dbReference>
<dbReference type="GO" id="GO:0000028">
    <property type="term" value="P:ribosomal small subunit assembly"/>
    <property type="evidence" value="ECO:0007669"/>
    <property type="project" value="TreeGrafter"/>
</dbReference>
<keyword evidence="6" id="KW-1003">Cell membrane</keyword>
<sequence>MRKTGFIAIVGLANAGKSTLLNALIRQKVSIVSPKPQTTRDSIMGIWTDEDSQIVFVDTPGFLKSQNALGDYMLKSIDNAVVDVDCILTVVDGHDGINEKELAQVRKYLRKGVPVVVAVTKIDITQPPKLMPELQKLNEIDGIAEVYCVSAKRNKGVDELREALKKYLTGSEMYFEEDDVTDKSQRYLVCEIIREKVLLSCEKEIPHGIGVVINKMQWDGSTWNIDATVLVEKASHKPIVLGKQGAMIKAIGTHARESIEKMLDAGVYLTLWVKVKEDWRNNPSVLNELGYSNRK</sequence>
<dbReference type="HAMAP" id="MF_00367">
    <property type="entry name" value="GTPase_Era"/>
    <property type="match status" value="1"/>
</dbReference>
<keyword evidence="6" id="KW-0699">rRNA-binding</keyword>
<dbReference type="InterPro" id="IPR006073">
    <property type="entry name" value="GTP-bd"/>
</dbReference>
<comment type="caution">
    <text evidence="9">The sequence shown here is derived from an EMBL/GenBank/DDBJ whole genome shotgun (WGS) entry which is preliminary data.</text>
</comment>
<dbReference type="SUPFAM" id="SSF54814">
    <property type="entry name" value="Prokaryotic type KH domain (KH-domain type II)"/>
    <property type="match status" value="1"/>
</dbReference>
<dbReference type="InterPro" id="IPR009019">
    <property type="entry name" value="KH_sf_prok-type"/>
</dbReference>
<evidence type="ECO:0000256" key="2">
    <source>
        <dbReference type="ARBA" id="ARBA00020484"/>
    </source>
</evidence>
<evidence type="ECO:0000259" key="8">
    <source>
        <dbReference type="PROSITE" id="PS51713"/>
    </source>
</evidence>
<evidence type="ECO:0000256" key="4">
    <source>
        <dbReference type="ARBA" id="ARBA00022884"/>
    </source>
</evidence>
<evidence type="ECO:0000256" key="1">
    <source>
        <dbReference type="ARBA" id="ARBA00007921"/>
    </source>
</evidence>
<comment type="subcellular location">
    <subcellularLocation>
        <location evidence="6">Cytoplasm</location>
    </subcellularLocation>
    <subcellularLocation>
        <location evidence="6">Cell membrane</location>
        <topology evidence="6">Peripheral membrane protein</topology>
    </subcellularLocation>
</comment>
<evidence type="ECO:0000256" key="6">
    <source>
        <dbReference type="HAMAP-Rule" id="MF_00367"/>
    </source>
</evidence>
<dbReference type="Gene3D" id="3.30.300.20">
    <property type="match status" value="1"/>
</dbReference>
<dbReference type="PRINTS" id="PR00326">
    <property type="entry name" value="GTP1OBG"/>
</dbReference>
<dbReference type="Pfam" id="PF01926">
    <property type="entry name" value="MMR_HSR1"/>
    <property type="match status" value="1"/>
</dbReference>
<dbReference type="PANTHER" id="PTHR42698">
    <property type="entry name" value="GTPASE ERA"/>
    <property type="match status" value="1"/>
</dbReference>
<feature type="domain" description="Era-type G" evidence="8">
    <location>
        <begin position="3"/>
        <end position="170"/>
    </location>
</feature>
<proteinExistence type="inferred from homology"/>
<dbReference type="NCBIfam" id="TIGR00231">
    <property type="entry name" value="small_GTP"/>
    <property type="match status" value="1"/>
</dbReference>
<dbReference type="Pfam" id="PF07650">
    <property type="entry name" value="KH_2"/>
    <property type="match status" value="1"/>
</dbReference>